<comment type="caution">
    <text evidence="1">The sequence shown here is derived from an EMBL/GenBank/DDBJ whole genome shotgun (WGS) entry which is preliminary data.</text>
</comment>
<reference evidence="1" key="2">
    <citation type="submission" date="2021-09" db="EMBL/GenBank/DDBJ databases">
        <authorList>
            <person name="Gilroy R."/>
        </authorList>
    </citation>
    <scope>NUCLEOTIDE SEQUENCE</scope>
    <source>
        <strain evidence="1">4100</strain>
    </source>
</reference>
<name>A0A921JJ57_9BACT</name>
<dbReference type="EMBL" id="DYXT01000038">
    <property type="protein sequence ID" value="HJE39524.1"/>
    <property type="molecule type" value="Genomic_DNA"/>
</dbReference>
<reference evidence="1" key="1">
    <citation type="journal article" date="2021" name="PeerJ">
        <title>Extensive microbial diversity within the chicken gut microbiome revealed by metagenomics and culture.</title>
        <authorList>
            <person name="Gilroy R."/>
            <person name="Ravi A."/>
            <person name="Getino M."/>
            <person name="Pursley I."/>
            <person name="Horton D.L."/>
            <person name="Alikhan N.F."/>
            <person name="Baker D."/>
            <person name="Gharbi K."/>
            <person name="Hall N."/>
            <person name="Watson M."/>
            <person name="Adriaenssens E.M."/>
            <person name="Foster-Nyarko E."/>
            <person name="Jarju S."/>
            <person name="Secka A."/>
            <person name="Antonio M."/>
            <person name="Oren A."/>
            <person name="Chaudhuri R.R."/>
            <person name="La Ragione R."/>
            <person name="Hildebrand F."/>
            <person name="Pallen M.J."/>
        </authorList>
    </citation>
    <scope>NUCLEOTIDE SEQUENCE</scope>
    <source>
        <strain evidence="1">4100</strain>
    </source>
</reference>
<dbReference type="Proteomes" id="UP000711407">
    <property type="component" value="Unassembled WGS sequence"/>
</dbReference>
<evidence type="ECO:0000313" key="2">
    <source>
        <dbReference type="Proteomes" id="UP000711407"/>
    </source>
</evidence>
<proteinExistence type="predicted"/>
<sequence>MANTFIDDVSADRYLLRDDSIAKGQATDGGDCGAFGGTTPYVLSGIPVNMPHFVNVSIPSSPTDGKLNIKLKIATQNE</sequence>
<accession>A0A921JJ57</accession>
<evidence type="ECO:0000313" key="1">
    <source>
        <dbReference type="EMBL" id="HJE39524.1"/>
    </source>
</evidence>
<organism evidence="1 2">
    <name type="scientific">Candidatus Amulumruptor caecigallinarius</name>
    <dbReference type="NCBI Taxonomy" id="2109911"/>
    <lineage>
        <taxon>Bacteria</taxon>
        <taxon>Pseudomonadati</taxon>
        <taxon>Bacteroidota</taxon>
        <taxon>Bacteroidia</taxon>
        <taxon>Bacteroidales</taxon>
        <taxon>Muribaculaceae</taxon>
        <taxon>Candidatus Amulumruptor</taxon>
    </lineage>
</organism>
<gene>
    <name evidence="1" type="ORF">K8V47_07205</name>
</gene>
<protein>
    <submittedName>
        <fullName evidence="1">Uncharacterized protein</fullName>
    </submittedName>
</protein>
<dbReference type="AlphaFoldDB" id="A0A921JJ57"/>